<dbReference type="GO" id="GO:0000902">
    <property type="term" value="P:cell morphogenesis"/>
    <property type="evidence" value="ECO:0007669"/>
    <property type="project" value="InterPro"/>
</dbReference>
<evidence type="ECO:0000313" key="8">
    <source>
        <dbReference type="EMBL" id="TYB37977.1"/>
    </source>
</evidence>
<reference evidence="8 9" key="1">
    <citation type="submission" date="2019-08" db="EMBL/GenBank/DDBJ databases">
        <title>Actinomadura sp. nov. CYP1-5 isolated from mountain soil.</title>
        <authorList>
            <person name="Songsumanus A."/>
            <person name="Kuncharoen N."/>
            <person name="Kudo T."/>
            <person name="Yuki M."/>
            <person name="Igarashi Y."/>
            <person name="Tanasupawat S."/>
        </authorList>
    </citation>
    <scope>NUCLEOTIDE SEQUENCE [LARGE SCALE GENOMIC DNA]</scope>
    <source>
        <strain evidence="8 9">JCM 14158</strain>
    </source>
</reference>
<dbReference type="GO" id="GO:0005524">
    <property type="term" value="F:ATP binding"/>
    <property type="evidence" value="ECO:0007669"/>
    <property type="project" value="UniProtKB-KW"/>
</dbReference>
<comment type="subunit">
    <text evidence="6">Forms polymers.</text>
</comment>
<evidence type="ECO:0000256" key="7">
    <source>
        <dbReference type="SAM" id="MobiDB-lite"/>
    </source>
</evidence>
<keyword evidence="4 6" id="KW-0133">Cell shape</keyword>
<dbReference type="PANTHER" id="PTHR42749">
    <property type="entry name" value="CELL SHAPE-DETERMINING PROTEIN MREB"/>
    <property type="match status" value="1"/>
</dbReference>
<comment type="caution">
    <text evidence="6">Lacks conserved residue(s) required for the propagation of feature annotation.</text>
</comment>
<protein>
    <recommendedName>
        <fullName evidence="6">Cell shape-determining protein MreB</fullName>
    </recommendedName>
</protein>
<name>A0A5D0N0L2_9ACTN</name>
<evidence type="ECO:0000313" key="9">
    <source>
        <dbReference type="Proteomes" id="UP000323380"/>
    </source>
</evidence>
<evidence type="ECO:0000256" key="3">
    <source>
        <dbReference type="ARBA" id="ARBA00022840"/>
    </source>
</evidence>
<evidence type="ECO:0000256" key="2">
    <source>
        <dbReference type="ARBA" id="ARBA00022741"/>
    </source>
</evidence>
<evidence type="ECO:0000256" key="4">
    <source>
        <dbReference type="ARBA" id="ARBA00022960"/>
    </source>
</evidence>
<sequence>MWDFAGRDTAIDLGSATVRMHVRDRGVVCREPSVLARCRRTGRILALGSPARDMAGRNPDVTLVRPIREGAPTETDEAEYLMRYLVRKHHRRHYTARPRLVVTVPSGLTSVHYRALQLSAYQAGARRLTLVPTPIAAAIGMGLTSSARPEVAVVADIGADVTDVGVISFGGLVTSHTAHVGGSALDRAIVAMVRREHNVTLSVSAAEAAKLEVGAVPPLGRRPVRQTVVHGRDLATGMPREIVLTTVDVGRAIAGPVAEIVEAVRAGLAGCSPEIAGDLLGVGVTLTGGSARLPGLERLIRERTGLTARIGDDTGDAAVLGAGEVLRSARSQEPPARESSPRPQLLTTVPEFEH</sequence>
<comment type="similarity">
    <text evidence="5 6">Belongs to the FtsA/MreB family.</text>
</comment>
<comment type="subcellular location">
    <subcellularLocation>
        <location evidence="6">Cytoplasm</location>
    </subcellularLocation>
    <text evidence="6">Membrane-associated.</text>
</comment>
<dbReference type="HAMAP" id="MF_02207">
    <property type="entry name" value="MreB"/>
    <property type="match status" value="1"/>
</dbReference>
<dbReference type="EMBL" id="VSFG01000017">
    <property type="protein sequence ID" value="TYB37977.1"/>
    <property type="molecule type" value="Genomic_DNA"/>
</dbReference>
<evidence type="ECO:0000256" key="6">
    <source>
        <dbReference type="HAMAP-Rule" id="MF_02207"/>
    </source>
</evidence>
<keyword evidence="3 6" id="KW-0067">ATP-binding</keyword>
<keyword evidence="1 6" id="KW-0963">Cytoplasm</keyword>
<organism evidence="8 9">
    <name type="scientific">Actinomadura chibensis</name>
    <dbReference type="NCBI Taxonomy" id="392828"/>
    <lineage>
        <taxon>Bacteria</taxon>
        <taxon>Bacillati</taxon>
        <taxon>Actinomycetota</taxon>
        <taxon>Actinomycetes</taxon>
        <taxon>Streptosporangiales</taxon>
        <taxon>Thermomonosporaceae</taxon>
        <taxon>Actinomadura</taxon>
    </lineage>
</organism>
<dbReference type="Pfam" id="PF06723">
    <property type="entry name" value="MreB_Mbl"/>
    <property type="match status" value="1"/>
</dbReference>
<dbReference type="PRINTS" id="PR01652">
    <property type="entry name" value="SHAPEPROTEIN"/>
</dbReference>
<proteinExistence type="inferred from homology"/>
<dbReference type="SUPFAM" id="SSF53067">
    <property type="entry name" value="Actin-like ATPase domain"/>
    <property type="match status" value="2"/>
</dbReference>
<dbReference type="InterPro" id="IPR043129">
    <property type="entry name" value="ATPase_NBD"/>
</dbReference>
<accession>A0A5D0N0L2</accession>
<dbReference type="CDD" id="cd10225">
    <property type="entry name" value="ASKHA_NBD_MreB-like"/>
    <property type="match status" value="1"/>
</dbReference>
<comment type="function">
    <text evidence="6">Forms membrane-associated dynamic filaments that are essential for cell shape determination. Acts by regulating cell wall synthesis and cell elongation, and thus cell shape. A feedback loop between cell geometry and MreB localization may maintain elongated cell shape by targeting cell wall growth to regions of negative cell wall curvature.</text>
</comment>
<dbReference type="InterPro" id="IPR004753">
    <property type="entry name" value="MreB"/>
</dbReference>
<dbReference type="Proteomes" id="UP000323380">
    <property type="component" value="Unassembled WGS sequence"/>
</dbReference>
<comment type="caution">
    <text evidence="8">The sequence shown here is derived from an EMBL/GenBank/DDBJ whole genome shotgun (WGS) entry which is preliminary data.</text>
</comment>
<feature type="region of interest" description="Disordered" evidence="7">
    <location>
        <begin position="327"/>
        <end position="354"/>
    </location>
</feature>
<dbReference type="STRING" id="1220554.GCA_001552135_02789"/>
<keyword evidence="2 6" id="KW-0547">Nucleotide-binding</keyword>
<dbReference type="GO" id="GO:0005737">
    <property type="term" value="C:cytoplasm"/>
    <property type="evidence" value="ECO:0007669"/>
    <property type="project" value="UniProtKB-SubCell"/>
</dbReference>
<evidence type="ECO:0000256" key="1">
    <source>
        <dbReference type="ARBA" id="ARBA00022490"/>
    </source>
</evidence>
<dbReference type="RefSeq" id="WP_067890433.1">
    <property type="nucleotide sequence ID" value="NZ_VSFG01000017.1"/>
</dbReference>
<dbReference type="PANTHER" id="PTHR42749:SF1">
    <property type="entry name" value="CELL SHAPE-DETERMINING PROTEIN MREB"/>
    <property type="match status" value="1"/>
</dbReference>
<keyword evidence="9" id="KW-1185">Reference proteome</keyword>
<gene>
    <name evidence="6" type="primary">mreB</name>
    <name evidence="8" type="ORF">FXF69_41610</name>
</gene>
<dbReference type="GO" id="GO:0008360">
    <property type="term" value="P:regulation of cell shape"/>
    <property type="evidence" value="ECO:0007669"/>
    <property type="project" value="UniProtKB-UniRule"/>
</dbReference>
<dbReference type="AlphaFoldDB" id="A0A5D0N0L2"/>
<dbReference type="Gene3D" id="3.30.420.40">
    <property type="match status" value="2"/>
</dbReference>
<evidence type="ECO:0000256" key="5">
    <source>
        <dbReference type="ARBA" id="ARBA00023458"/>
    </source>
</evidence>
<dbReference type="InterPro" id="IPR056546">
    <property type="entry name" value="MreB_MamK-like"/>
</dbReference>